<proteinExistence type="predicted"/>
<comment type="caution">
    <text evidence="2">The sequence shown here is derived from an EMBL/GenBank/DDBJ whole genome shotgun (WGS) entry which is preliminary data.</text>
</comment>
<dbReference type="AlphaFoldDB" id="A0A918L8Y9"/>
<keyword evidence="3" id="KW-1185">Reference proteome</keyword>
<feature type="transmembrane region" description="Helical" evidence="1">
    <location>
        <begin position="25"/>
        <end position="47"/>
    </location>
</feature>
<keyword evidence="1" id="KW-1133">Transmembrane helix</keyword>
<gene>
    <name evidence="2" type="ORF">GCM10010171_12550</name>
</gene>
<evidence type="ECO:0000313" key="2">
    <source>
        <dbReference type="EMBL" id="GGS21341.1"/>
    </source>
</evidence>
<dbReference type="EMBL" id="BMRB01000001">
    <property type="protein sequence ID" value="GGS21341.1"/>
    <property type="molecule type" value="Genomic_DNA"/>
</dbReference>
<feature type="transmembrane region" description="Helical" evidence="1">
    <location>
        <begin position="59"/>
        <end position="89"/>
    </location>
</feature>
<feature type="transmembrane region" description="Helical" evidence="1">
    <location>
        <begin position="122"/>
        <end position="140"/>
    </location>
</feature>
<organism evidence="2 3">
    <name type="scientific">Actinokineospora fastidiosa</name>
    <dbReference type="NCBI Taxonomy" id="1816"/>
    <lineage>
        <taxon>Bacteria</taxon>
        <taxon>Bacillati</taxon>
        <taxon>Actinomycetota</taxon>
        <taxon>Actinomycetes</taxon>
        <taxon>Pseudonocardiales</taxon>
        <taxon>Pseudonocardiaceae</taxon>
        <taxon>Actinokineospora</taxon>
    </lineage>
</organism>
<reference evidence="2" key="1">
    <citation type="journal article" date="2014" name="Int. J. Syst. Evol. Microbiol.">
        <title>Complete genome sequence of Corynebacterium casei LMG S-19264T (=DSM 44701T), isolated from a smear-ripened cheese.</title>
        <authorList>
            <consortium name="US DOE Joint Genome Institute (JGI-PGF)"/>
            <person name="Walter F."/>
            <person name="Albersmeier A."/>
            <person name="Kalinowski J."/>
            <person name="Ruckert C."/>
        </authorList>
    </citation>
    <scope>NUCLEOTIDE SEQUENCE</scope>
    <source>
        <strain evidence="2">JCM 3276</strain>
    </source>
</reference>
<keyword evidence="1" id="KW-0812">Transmembrane</keyword>
<dbReference type="Proteomes" id="UP000660680">
    <property type="component" value="Unassembled WGS sequence"/>
</dbReference>
<keyword evidence="1" id="KW-0472">Membrane</keyword>
<sequence>MTAVTYYPQPPGAWPPPMPPRSPSGGAAVTAGVFALLLLVYCGYNIYMQVWWLLEGCGIACLVGIHMIPVVVLPLAALLLLIGAIVIFARAVAGPILTAIGAFLLLALQLMYLILSGFYLHVLTLVGLVLALVTLVMSLLPPTFAWTRSKPRFPAYPAPMPYPPRY</sequence>
<reference evidence="2" key="2">
    <citation type="submission" date="2020-09" db="EMBL/GenBank/DDBJ databases">
        <authorList>
            <person name="Sun Q."/>
            <person name="Ohkuma M."/>
        </authorList>
    </citation>
    <scope>NUCLEOTIDE SEQUENCE</scope>
    <source>
        <strain evidence="2">JCM 3276</strain>
    </source>
</reference>
<evidence type="ECO:0000313" key="3">
    <source>
        <dbReference type="Proteomes" id="UP000660680"/>
    </source>
</evidence>
<evidence type="ECO:0000256" key="1">
    <source>
        <dbReference type="SAM" id="Phobius"/>
    </source>
</evidence>
<feature type="transmembrane region" description="Helical" evidence="1">
    <location>
        <begin position="95"/>
        <end position="115"/>
    </location>
</feature>
<name>A0A918L8Y9_9PSEU</name>
<protein>
    <submittedName>
        <fullName evidence="2">Uncharacterized protein</fullName>
    </submittedName>
</protein>
<accession>A0A918L8Y9</accession>